<comment type="caution">
    <text evidence="2">The sequence shown here is derived from an EMBL/GenBank/DDBJ whole genome shotgun (WGS) entry which is preliminary data.</text>
</comment>
<proteinExistence type="predicted"/>
<evidence type="ECO:0000313" key="1">
    <source>
        <dbReference type="EMBL" id="MCW7527599.1"/>
    </source>
</evidence>
<keyword evidence="4" id="KW-1185">Reference proteome</keyword>
<gene>
    <name evidence="1" type="ORF">ND861_14670</name>
    <name evidence="2" type="ORF">ND862_14620</name>
</gene>
<dbReference type="RefSeq" id="WP_265352757.1">
    <property type="nucleotide sequence ID" value="NZ_JAMQPL010000007.1"/>
</dbReference>
<dbReference type="Proteomes" id="UP001208912">
    <property type="component" value="Unassembled WGS sequence"/>
</dbReference>
<evidence type="ECO:0000313" key="3">
    <source>
        <dbReference type="Proteomes" id="UP001208540"/>
    </source>
</evidence>
<evidence type="ECO:0000313" key="4">
    <source>
        <dbReference type="Proteomes" id="UP001208912"/>
    </source>
</evidence>
<accession>A0AAW5VFF2</accession>
<dbReference type="EMBL" id="JAMQPM010000007">
    <property type="protein sequence ID" value="MCW7527599.1"/>
    <property type="molecule type" value="Genomic_DNA"/>
</dbReference>
<dbReference type="AlphaFoldDB" id="A0AAW5VFF2"/>
<name>A0AAW5VFF2_9LEPT</name>
<dbReference type="EMBL" id="JAMQPL010000007">
    <property type="protein sequence ID" value="MCW7531453.1"/>
    <property type="molecule type" value="Genomic_DNA"/>
</dbReference>
<reference evidence="2 4" key="1">
    <citation type="submission" date="2022-06" db="EMBL/GenBank/DDBJ databases">
        <title>Leptospira isolates from biofilms formed at urban environments.</title>
        <authorList>
            <person name="Ribeiro P.S."/>
            <person name="Sousa T."/>
            <person name="Carvalho N."/>
            <person name="Aburjaile F."/>
            <person name="Neves F."/>
            <person name="Oliveira D."/>
            <person name="Blanco L."/>
            <person name="Lima J."/>
            <person name="Costa F."/>
            <person name="Brenig B."/>
            <person name="Soares S."/>
            <person name="Ramos R."/>
            <person name="Goes-Neto A."/>
            <person name="Matiuzzi M."/>
            <person name="Azevedo V."/>
            <person name="Ristow P."/>
        </authorList>
    </citation>
    <scope>NUCLEOTIDE SEQUENCE</scope>
    <source>
        <strain evidence="1 4">VSF19</strain>
        <strain evidence="2">VSF20</strain>
    </source>
</reference>
<dbReference type="Proteomes" id="UP001208540">
    <property type="component" value="Unassembled WGS sequence"/>
</dbReference>
<evidence type="ECO:0000313" key="2">
    <source>
        <dbReference type="EMBL" id="MCW7531453.1"/>
    </source>
</evidence>
<sequence length="55" mass="6294">MRKIHNLPFDFWIFPPIPAPPKCVMAVLQTVSLPGKHFVRLFSTRENPGFTSVLD</sequence>
<organism evidence="2 3">
    <name type="scientific">Leptospira soteropolitanensis</name>
    <dbReference type="NCBI Taxonomy" id="2950025"/>
    <lineage>
        <taxon>Bacteria</taxon>
        <taxon>Pseudomonadati</taxon>
        <taxon>Spirochaetota</taxon>
        <taxon>Spirochaetia</taxon>
        <taxon>Leptospirales</taxon>
        <taxon>Leptospiraceae</taxon>
        <taxon>Leptospira</taxon>
    </lineage>
</organism>
<protein>
    <submittedName>
        <fullName evidence="2">Uncharacterized protein</fullName>
    </submittedName>
</protein>